<protein>
    <submittedName>
        <fullName evidence="2">Arylsulfotransferase family protein</fullName>
    </submittedName>
</protein>
<comment type="caution">
    <text evidence="2">The sequence shown here is derived from an EMBL/GenBank/DDBJ whole genome shotgun (WGS) entry which is preliminary data.</text>
</comment>
<name>A0ABV3L5E1_9RHOB</name>
<keyword evidence="1" id="KW-0812">Transmembrane</keyword>
<dbReference type="RefSeq" id="WP_366192586.1">
    <property type="nucleotide sequence ID" value="NZ_JBFBVU010000008.1"/>
</dbReference>
<evidence type="ECO:0000256" key="1">
    <source>
        <dbReference type="SAM" id="Phobius"/>
    </source>
</evidence>
<evidence type="ECO:0000313" key="2">
    <source>
        <dbReference type="EMBL" id="MEV8466797.1"/>
    </source>
</evidence>
<dbReference type="Proteomes" id="UP001553161">
    <property type="component" value="Unassembled WGS sequence"/>
</dbReference>
<dbReference type="Pfam" id="PF14269">
    <property type="entry name" value="Arylsulfotran_2"/>
    <property type="match status" value="1"/>
</dbReference>
<dbReference type="InterPro" id="IPR039535">
    <property type="entry name" value="ASST-like"/>
</dbReference>
<gene>
    <name evidence="2" type="ORF">AB0T83_08410</name>
</gene>
<accession>A0ABV3L5E1</accession>
<dbReference type="EMBL" id="JBFBVU010000008">
    <property type="protein sequence ID" value="MEV8466797.1"/>
    <property type="molecule type" value="Genomic_DNA"/>
</dbReference>
<evidence type="ECO:0000313" key="3">
    <source>
        <dbReference type="Proteomes" id="UP001553161"/>
    </source>
</evidence>
<keyword evidence="1" id="KW-1133">Transmembrane helix</keyword>
<proteinExistence type="predicted"/>
<sequence>MSYSSRETGSGPIRHLPEIAFVCGITLLSFVWGVAAIEYRVFPYKQLVWIKAGFDAMGKLEDQELPYTVIRLGTEASDVDTAVTLGPAPDDQLILMTGGFHHRRDLCPTFGCLAYVMDRAGKVFHTWEVDPEALFPPERLADFSGKAQAENVYVQGLDMTDQGDLIVTFQARNMYPYHVGIARVSWSGAVDWVRPDHSHHWPTVTGDGTILTPAATVERAAKFVAATRVRTDCKLGSVFQEGVSIISPDGTQATTHFLDASVRASDMQGLAYAVRNDCDPYHVNAVVEVTPVLADTLEGVTAGDLLVSLRSSSSLVILDRDSGVIKYHYFGPMVAQHSPRILPDGTVLVFDNQGGQTTGSGTRILRVDLAERSARTVFPTAPDQAGGDLDAEVSGAVRESPDGRFMLISETINGRVIEVDMDTGEAVWIFKAISDLAPYLKEQGEDPDGPVYARLQTHGADYLSKADFARLSRH</sequence>
<reference evidence="2 3" key="1">
    <citation type="submission" date="2024-07" db="EMBL/GenBank/DDBJ databases">
        <authorList>
            <person name="Kang M."/>
        </authorList>
    </citation>
    <scope>NUCLEOTIDE SEQUENCE [LARGE SCALE GENOMIC DNA]</scope>
    <source>
        <strain evidence="2 3">DFM31</strain>
    </source>
</reference>
<feature type="transmembrane region" description="Helical" evidence="1">
    <location>
        <begin position="19"/>
        <end position="37"/>
    </location>
</feature>
<keyword evidence="3" id="KW-1185">Reference proteome</keyword>
<dbReference type="SUPFAM" id="SSF63829">
    <property type="entry name" value="Calcium-dependent phosphotriesterase"/>
    <property type="match status" value="1"/>
</dbReference>
<organism evidence="2 3">
    <name type="scientific">Meridianimarinicoccus marinus</name>
    <dbReference type="NCBI Taxonomy" id="3231483"/>
    <lineage>
        <taxon>Bacteria</taxon>
        <taxon>Pseudomonadati</taxon>
        <taxon>Pseudomonadota</taxon>
        <taxon>Alphaproteobacteria</taxon>
        <taxon>Rhodobacterales</taxon>
        <taxon>Paracoccaceae</taxon>
        <taxon>Meridianimarinicoccus</taxon>
    </lineage>
</organism>
<keyword evidence="1" id="KW-0472">Membrane</keyword>